<keyword evidence="3" id="KW-0238">DNA-binding</keyword>
<feature type="compositionally biased region" description="Basic and acidic residues" evidence="2">
    <location>
        <begin position="144"/>
        <end position="158"/>
    </location>
</feature>
<feature type="coiled-coil region" evidence="1">
    <location>
        <begin position="18"/>
        <end position="45"/>
    </location>
</feature>
<evidence type="ECO:0000313" key="4">
    <source>
        <dbReference type="Proteomes" id="UP000588098"/>
    </source>
</evidence>
<dbReference type="AlphaFoldDB" id="A0A7W9QG88"/>
<evidence type="ECO:0000313" key="3">
    <source>
        <dbReference type="EMBL" id="MBB5939700.1"/>
    </source>
</evidence>
<comment type="caution">
    <text evidence="3">The sequence shown here is derived from an EMBL/GenBank/DDBJ whole genome shotgun (WGS) entry which is preliminary data.</text>
</comment>
<name>A0A7W9QG88_9ACTN</name>
<sequence length="169" mass="18215">MSRMPDGIGPGEPMEQRLTKAMAELDAVRTAAAAAEEQLRNASLTVRSRDRAVEVSVGASGELLDLRFLDGKYRTMTAAQLAASVLEAARQGRTEMAHRVIETFEPLTRPSGDTPEFGGIDIDWERIFGSALGGGPGARGARSAGDRLRDEIHEDTPDAPRPTRGRDQT</sequence>
<accession>A0A7W9QG88</accession>
<gene>
    <name evidence="3" type="ORF">FHS42_006796</name>
</gene>
<dbReference type="GO" id="GO:0003677">
    <property type="term" value="F:DNA binding"/>
    <property type="evidence" value="ECO:0007669"/>
    <property type="project" value="UniProtKB-KW"/>
</dbReference>
<dbReference type="InterPro" id="IPR004401">
    <property type="entry name" value="YbaB/EbfC"/>
</dbReference>
<dbReference type="EMBL" id="JACHJL010000026">
    <property type="protein sequence ID" value="MBB5939700.1"/>
    <property type="molecule type" value="Genomic_DNA"/>
</dbReference>
<dbReference type="RefSeq" id="WP_246495721.1">
    <property type="nucleotide sequence ID" value="NZ_JACHJL010000026.1"/>
</dbReference>
<dbReference type="Proteomes" id="UP000588098">
    <property type="component" value="Unassembled WGS sequence"/>
</dbReference>
<organism evidence="3 4">
    <name type="scientific">Streptomyces zagrosensis</name>
    <dbReference type="NCBI Taxonomy" id="1042984"/>
    <lineage>
        <taxon>Bacteria</taxon>
        <taxon>Bacillati</taxon>
        <taxon>Actinomycetota</taxon>
        <taxon>Actinomycetes</taxon>
        <taxon>Kitasatosporales</taxon>
        <taxon>Streptomycetaceae</taxon>
        <taxon>Streptomyces</taxon>
    </lineage>
</organism>
<evidence type="ECO:0000256" key="2">
    <source>
        <dbReference type="SAM" id="MobiDB-lite"/>
    </source>
</evidence>
<proteinExistence type="predicted"/>
<protein>
    <submittedName>
        <fullName evidence="3">DNA-binding protein YbaB</fullName>
    </submittedName>
</protein>
<feature type="region of interest" description="Disordered" evidence="2">
    <location>
        <begin position="131"/>
        <end position="169"/>
    </location>
</feature>
<dbReference type="Gene3D" id="3.30.1310.10">
    <property type="entry name" value="Nucleoid-associated protein YbaB-like domain"/>
    <property type="match status" value="1"/>
</dbReference>
<evidence type="ECO:0000256" key="1">
    <source>
        <dbReference type="SAM" id="Coils"/>
    </source>
</evidence>
<dbReference type="InterPro" id="IPR036894">
    <property type="entry name" value="YbaB-like_sf"/>
</dbReference>
<keyword evidence="1" id="KW-0175">Coiled coil</keyword>
<reference evidence="3 4" key="1">
    <citation type="submission" date="2020-08" db="EMBL/GenBank/DDBJ databases">
        <title>Genomic Encyclopedia of Type Strains, Phase III (KMG-III): the genomes of soil and plant-associated and newly described type strains.</title>
        <authorList>
            <person name="Whitman W."/>
        </authorList>
    </citation>
    <scope>NUCLEOTIDE SEQUENCE [LARGE SCALE GENOMIC DNA]</scope>
    <source>
        <strain evidence="3 4">CECT 8305</strain>
    </source>
</reference>
<dbReference type="Pfam" id="PF02575">
    <property type="entry name" value="YbaB_DNA_bd"/>
    <property type="match status" value="1"/>
</dbReference>
<keyword evidence="4" id="KW-1185">Reference proteome</keyword>